<proteinExistence type="inferred from homology"/>
<keyword evidence="1 6" id="KW-0963">Cytoplasm</keyword>
<dbReference type="HAMAP" id="MF_00587">
    <property type="entry name" value="tRNA_methyltr_TrmY"/>
    <property type="match status" value="1"/>
</dbReference>
<dbReference type="EMBL" id="MT631524">
    <property type="protein sequence ID" value="QNO52884.1"/>
    <property type="molecule type" value="Genomic_DNA"/>
</dbReference>
<evidence type="ECO:0000256" key="2">
    <source>
        <dbReference type="ARBA" id="ARBA00022603"/>
    </source>
</evidence>
<dbReference type="NCBIfam" id="NF002560">
    <property type="entry name" value="PRK02135.1"/>
    <property type="match status" value="1"/>
</dbReference>
<evidence type="ECO:0000313" key="7">
    <source>
        <dbReference type="EMBL" id="QNO51753.1"/>
    </source>
</evidence>
<comment type="caution">
    <text evidence="6">Lacks conserved residue(s) required for the propagation of feature annotation.</text>
</comment>
<keyword evidence="3 6" id="KW-0808">Transferase</keyword>
<dbReference type="Gene3D" id="3.40.1280.10">
    <property type="match status" value="1"/>
</dbReference>
<dbReference type="GO" id="GO:0030488">
    <property type="term" value="P:tRNA methylation"/>
    <property type="evidence" value="ECO:0007669"/>
    <property type="project" value="UniProtKB-UniRule"/>
</dbReference>
<dbReference type="PANTHER" id="PTHR40703:SF1">
    <property type="entry name" value="TRNA (PSEUDOURIDINE(54)-N(1))-METHYLTRANSFERASE"/>
    <property type="match status" value="1"/>
</dbReference>
<dbReference type="PANTHER" id="PTHR40703">
    <property type="entry name" value="TRNA (PSEUDOURIDINE(54)-N(1))-METHYLTRANSFERASE"/>
    <property type="match status" value="1"/>
</dbReference>
<keyword evidence="5 6" id="KW-0819">tRNA processing</keyword>
<dbReference type="InterPro" id="IPR029028">
    <property type="entry name" value="Alpha/beta_knot_MTases"/>
</dbReference>
<evidence type="ECO:0000256" key="1">
    <source>
        <dbReference type="ARBA" id="ARBA00022490"/>
    </source>
</evidence>
<dbReference type="InterPro" id="IPR007158">
    <property type="entry name" value="TrmY"/>
</dbReference>
<comment type="similarity">
    <text evidence="6">Belongs to the methyltransferase superfamily. TrmY family.</text>
</comment>
<comment type="catalytic activity">
    <reaction evidence="6">
        <text>pseudouridine(54) in tRNA + S-adenosyl-L-methionine = N(1)-methylpseudouridine(54) in tRNA + S-adenosyl-L-homocysteine + H(+)</text>
        <dbReference type="Rhea" id="RHEA:55292"/>
        <dbReference type="Rhea" id="RHEA-COMP:14140"/>
        <dbReference type="Rhea" id="RHEA-COMP:14141"/>
        <dbReference type="ChEBI" id="CHEBI:15378"/>
        <dbReference type="ChEBI" id="CHEBI:57856"/>
        <dbReference type="ChEBI" id="CHEBI:59789"/>
        <dbReference type="ChEBI" id="CHEBI:65314"/>
        <dbReference type="ChEBI" id="CHEBI:74890"/>
        <dbReference type="EC" id="2.1.1.257"/>
    </reaction>
</comment>
<dbReference type="InterPro" id="IPR029026">
    <property type="entry name" value="tRNA_m1G_MTases_N"/>
</dbReference>
<feature type="binding site" evidence="6">
    <location>
        <position position="145"/>
    </location>
    <ligand>
        <name>S-adenosyl-L-methionine</name>
        <dbReference type="ChEBI" id="CHEBI:59789"/>
    </ligand>
</feature>
<name>A0A7G9YY00_9EURY</name>
<evidence type="ECO:0000256" key="5">
    <source>
        <dbReference type="ARBA" id="ARBA00022694"/>
    </source>
</evidence>
<sequence length="206" mass="23328">MRQFILYAGKAVTSSDFSLDDLPGSGGRMDLIARCICNALWISHDLRRDACIHIVACGSPSPPVVISFYGDRLRNVSPDERNIAAWIKKALASKKRNPGIRIRKISFQQLIAELASKGNFFYILHEKGGDIARVKLKEKPVFVLGDHIGLPIKEEKFVERFEHEKISLGTTSYLTSQCITVLHYELDKKPKPRDFTRLTQDKKINC</sequence>
<comment type="subcellular location">
    <subcellularLocation>
        <location evidence="6">Cytoplasm</location>
    </subcellularLocation>
</comment>
<dbReference type="EMBL" id="MT631477">
    <property type="protein sequence ID" value="QNO51753.1"/>
    <property type="molecule type" value="Genomic_DNA"/>
</dbReference>
<dbReference type="AlphaFoldDB" id="A0A7G9YY00"/>
<feature type="binding site" evidence="6">
    <location>
        <position position="124"/>
    </location>
    <ligand>
        <name>S-adenosyl-L-methionine</name>
        <dbReference type="ChEBI" id="CHEBI:59789"/>
    </ligand>
</feature>
<protein>
    <recommendedName>
        <fullName evidence="6">tRNA (pseudouridine(54)-N(1))-methyltransferase</fullName>
        <ecNumber evidence="6">2.1.1.257</ecNumber>
    </recommendedName>
</protein>
<evidence type="ECO:0000313" key="8">
    <source>
        <dbReference type="EMBL" id="QNO52884.1"/>
    </source>
</evidence>
<comment type="subunit">
    <text evidence="6">Homodimer.</text>
</comment>
<keyword evidence="4 6" id="KW-0949">S-adenosyl-L-methionine</keyword>
<comment type="function">
    <text evidence="6">Specifically catalyzes the N1-methylation of pseudouridine at position 54 (Psi54) in tRNAs.</text>
</comment>
<gene>
    <name evidence="6 8" type="primary">trmY</name>
    <name evidence="8" type="ORF">DOLIJACH_00020</name>
    <name evidence="7" type="ORF">LBHPMFOL_00023</name>
</gene>
<feature type="binding site" evidence="6">
    <location>
        <position position="178"/>
    </location>
    <ligand>
        <name>S-adenosyl-L-methionine</name>
        <dbReference type="ChEBI" id="CHEBI:59789"/>
    </ligand>
</feature>
<dbReference type="GO" id="GO:0008175">
    <property type="term" value="F:tRNA methyltransferase activity"/>
    <property type="evidence" value="ECO:0007669"/>
    <property type="project" value="UniProtKB-UniRule"/>
</dbReference>
<evidence type="ECO:0000256" key="6">
    <source>
        <dbReference type="HAMAP-Rule" id="MF_00587"/>
    </source>
</evidence>
<dbReference type="GO" id="GO:0008757">
    <property type="term" value="F:S-adenosylmethionine-dependent methyltransferase activity"/>
    <property type="evidence" value="ECO:0007669"/>
    <property type="project" value="UniProtKB-UniRule"/>
</dbReference>
<reference evidence="8" key="1">
    <citation type="submission" date="2020-06" db="EMBL/GenBank/DDBJ databases">
        <title>Unique genomic features of the anaerobic methanotrophic archaea.</title>
        <authorList>
            <person name="Chadwick G.L."/>
            <person name="Skennerton C.T."/>
            <person name="Laso-Perez R."/>
            <person name="Leu A.O."/>
            <person name="Speth D.R."/>
            <person name="Yu H."/>
            <person name="Morgan-Lang C."/>
            <person name="Hatzenpichler R."/>
            <person name="Goudeau D."/>
            <person name="Malmstrom R."/>
            <person name="Brazelton W.J."/>
            <person name="Woyke T."/>
            <person name="Hallam S.J."/>
            <person name="Tyson G.W."/>
            <person name="Wegener G."/>
            <person name="Boetius A."/>
            <person name="Orphan V."/>
        </authorList>
    </citation>
    <scope>NUCLEOTIDE SEQUENCE</scope>
</reference>
<organism evidence="8">
    <name type="scientific">Candidatus Methanophagaceae archaeon ANME-1 ERB6</name>
    <dbReference type="NCBI Taxonomy" id="2759912"/>
    <lineage>
        <taxon>Archaea</taxon>
        <taxon>Methanobacteriati</taxon>
        <taxon>Methanobacteriota</taxon>
        <taxon>Stenosarchaea group</taxon>
        <taxon>Methanomicrobia</taxon>
        <taxon>Candidatus Methanophagales</taxon>
        <taxon>Candidatus Methanophagaceae</taxon>
    </lineage>
</organism>
<dbReference type="SUPFAM" id="SSF75217">
    <property type="entry name" value="alpha/beta knot"/>
    <property type="match status" value="1"/>
</dbReference>
<dbReference type="GO" id="GO:0005737">
    <property type="term" value="C:cytoplasm"/>
    <property type="evidence" value="ECO:0007669"/>
    <property type="project" value="UniProtKB-SubCell"/>
</dbReference>
<dbReference type="EC" id="2.1.1.257" evidence="6"/>
<evidence type="ECO:0000256" key="3">
    <source>
        <dbReference type="ARBA" id="ARBA00022679"/>
    </source>
</evidence>
<keyword evidence="2 6" id="KW-0489">Methyltransferase</keyword>
<dbReference type="Pfam" id="PF04013">
    <property type="entry name" value="Methyltrn_RNA_2"/>
    <property type="match status" value="1"/>
</dbReference>
<accession>A0A7G9YY00</accession>
<evidence type="ECO:0000256" key="4">
    <source>
        <dbReference type="ARBA" id="ARBA00022691"/>
    </source>
</evidence>
<dbReference type="CDD" id="cd18087">
    <property type="entry name" value="TrmY-like"/>
    <property type="match status" value="1"/>
</dbReference>